<organism evidence="10 11">
    <name type="scientific">Acer saccharum</name>
    <name type="common">Sugar maple</name>
    <dbReference type="NCBI Taxonomy" id="4024"/>
    <lineage>
        <taxon>Eukaryota</taxon>
        <taxon>Viridiplantae</taxon>
        <taxon>Streptophyta</taxon>
        <taxon>Embryophyta</taxon>
        <taxon>Tracheophyta</taxon>
        <taxon>Spermatophyta</taxon>
        <taxon>Magnoliopsida</taxon>
        <taxon>eudicotyledons</taxon>
        <taxon>Gunneridae</taxon>
        <taxon>Pentapetalae</taxon>
        <taxon>rosids</taxon>
        <taxon>malvids</taxon>
        <taxon>Sapindales</taxon>
        <taxon>Sapindaceae</taxon>
        <taxon>Hippocastanoideae</taxon>
        <taxon>Acereae</taxon>
        <taxon>Acer</taxon>
    </lineage>
</organism>
<dbReference type="SUPFAM" id="SSF48403">
    <property type="entry name" value="Ankyrin repeat"/>
    <property type="match status" value="1"/>
</dbReference>
<reference evidence="10" key="1">
    <citation type="journal article" date="2022" name="Plant J.">
        <title>Strategies of tolerance reflected in two North American maple genomes.</title>
        <authorList>
            <person name="McEvoy S.L."/>
            <person name="Sezen U.U."/>
            <person name="Trouern-Trend A."/>
            <person name="McMahon S.M."/>
            <person name="Schaberg P.G."/>
            <person name="Yang J."/>
            <person name="Wegrzyn J.L."/>
            <person name="Swenson N.G."/>
        </authorList>
    </citation>
    <scope>NUCLEOTIDE SEQUENCE</scope>
    <source>
        <strain evidence="10">NS2018</strain>
    </source>
</reference>
<evidence type="ECO:0000259" key="9">
    <source>
        <dbReference type="Pfam" id="PF13962"/>
    </source>
</evidence>
<dbReference type="PANTHER" id="PTHR24186">
    <property type="entry name" value="PROTEIN PHOSPHATASE 1 REGULATORY SUBUNIT"/>
    <property type="match status" value="1"/>
</dbReference>
<dbReference type="InterPro" id="IPR002110">
    <property type="entry name" value="Ankyrin_rpt"/>
</dbReference>
<evidence type="ECO:0000256" key="5">
    <source>
        <dbReference type="ARBA" id="ARBA00023043"/>
    </source>
</evidence>
<dbReference type="PANTHER" id="PTHR24186:SF46">
    <property type="entry name" value="PROTEIN ACCELERATED CELL DEATH 6-LIKE"/>
    <property type="match status" value="1"/>
</dbReference>
<gene>
    <name evidence="10" type="ORF">LWI29_007759</name>
</gene>
<proteinExistence type="predicted"/>
<feature type="transmembrane region" description="Helical" evidence="8">
    <location>
        <begin position="614"/>
        <end position="634"/>
    </location>
</feature>
<evidence type="ECO:0000256" key="2">
    <source>
        <dbReference type="ARBA" id="ARBA00022692"/>
    </source>
</evidence>
<feature type="transmembrane region" description="Helical" evidence="8">
    <location>
        <begin position="562"/>
        <end position="578"/>
    </location>
</feature>
<keyword evidence="5 7" id="KW-0040">ANK repeat</keyword>
<feature type="transmembrane region" description="Helical" evidence="8">
    <location>
        <begin position="721"/>
        <end position="743"/>
    </location>
</feature>
<evidence type="ECO:0000313" key="10">
    <source>
        <dbReference type="EMBL" id="KAK0588962.1"/>
    </source>
</evidence>
<keyword evidence="11" id="KW-1185">Reference proteome</keyword>
<feature type="transmembrane region" description="Helical" evidence="8">
    <location>
        <begin position="750"/>
        <end position="769"/>
    </location>
</feature>
<feature type="transmembrane region" description="Helical" evidence="8">
    <location>
        <begin position="875"/>
        <end position="894"/>
    </location>
</feature>
<dbReference type="Pfam" id="PF13962">
    <property type="entry name" value="PGG"/>
    <property type="match status" value="1"/>
</dbReference>
<dbReference type="AlphaFoldDB" id="A0AA39SDB7"/>
<dbReference type="Proteomes" id="UP001168877">
    <property type="component" value="Unassembled WGS sequence"/>
</dbReference>
<dbReference type="InterPro" id="IPR018499">
    <property type="entry name" value="Tetraspanin/Peripherin"/>
</dbReference>
<reference evidence="10" key="2">
    <citation type="submission" date="2023-06" db="EMBL/GenBank/DDBJ databases">
        <authorList>
            <person name="Swenson N.G."/>
            <person name="Wegrzyn J.L."/>
            <person name="Mcevoy S.L."/>
        </authorList>
    </citation>
    <scope>NUCLEOTIDE SEQUENCE</scope>
    <source>
        <strain evidence="10">NS2018</strain>
        <tissue evidence="10">Leaf</tissue>
    </source>
</reference>
<keyword evidence="4 8" id="KW-1133">Transmembrane helix</keyword>
<feature type="transmembrane region" description="Helical" evidence="8">
    <location>
        <begin position="820"/>
        <end position="843"/>
    </location>
</feature>
<dbReference type="Gene3D" id="1.25.40.20">
    <property type="entry name" value="Ankyrin repeat-containing domain"/>
    <property type="match status" value="2"/>
</dbReference>
<keyword evidence="3" id="KW-0677">Repeat</keyword>
<evidence type="ECO:0000256" key="7">
    <source>
        <dbReference type="PROSITE-ProRule" id="PRU00023"/>
    </source>
</evidence>
<dbReference type="InterPro" id="IPR036770">
    <property type="entry name" value="Ankyrin_rpt-contain_sf"/>
</dbReference>
<feature type="repeat" description="ANK" evidence="7">
    <location>
        <begin position="409"/>
        <end position="432"/>
    </location>
</feature>
<dbReference type="PROSITE" id="PS50088">
    <property type="entry name" value="ANK_REPEAT"/>
    <property type="match status" value="5"/>
</dbReference>
<evidence type="ECO:0000256" key="1">
    <source>
        <dbReference type="ARBA" id="ARBA00004141"/>
    </source>
</evidence>
<evidence type="ECO:0000313" key="11">
    <source>
        <dbReference type="Proteomes" id="UP001168877"/>
    </source>
</evidence>
<protein>
    <recommendedName>
        <fullName evidence="9">PGG domain-containing protein</fullName>
    </recommendedName>
</protein>
<dbReference type="PROSITE" id="PS50297">
    <property type="entry name" value="ANK_REP_REGION"/>
    <property type="match status" value="5"/>
</dbReference>
<feature type="transmembrane region" description="Helical" evidence="8">
    <location>
        <begin position="789"/>
        <end position="808"/>
    </location>
</feature>
<feature type="repeat" description="ANK" evidence="7">
    <location>
        <begin position="374"/>
        <end position="396"/>
    </location>
</feature>
<feature type="repeat" description="ANK" evidence="7">
    <location>
        <begin position="220"/>
        <end position="241"/>
    </location>
</feature>
<feature type="domain" description="PGG" evidence="9">
    <location>
        <begin position="605"/>
        <end position="712"/>
    </location>
</feature>
<evidence type="ECO:0000256" key="4">
    <source>
        <dbReference type="ARBA" id="ARBA00022989"/>
    </source>
</evidence>
<evidence type="ECO:0000256" key="3">
    <source>
        <dbReference type="ARBA" id="ARBA00022737"/>
    </source>
</evidence>
<evidence type="ECO:0000256" key="8">
    <source>
        <dbReference type="SAM" id="Phobius"/>
    </source>
</evidence>
<dbReference type="EMBL" id="JAUESC010000381">
    <property type="protein sequence ID" value="KAK0588962.1"/>
    <property type="molecule type" value="Genomic_DNA"/>
</dbReference>
<accession>A0AA39SDB7</accession>
<keyword evidence="2 8" id="KW-0812">Transmembrane</keyword>
<dbReference type="GO" id="GO:0005886">
    <property type="term" value="C:plasma membrane"/>
    <property type="evidence" value="ECO:0007669"/>
    <property type="project" value="TreeGrafter"/>
</dbReference>
<feature type="transmembrane region" description="Helical" evidence="8">
    <location>
        <begin position="688"/>
        <end position="709"/>
    </location>
</feature>
<comment type="caution">
    <text evidence="10">The sequence shown here is derived from an EMBL/GenBank/DDBJ whole genome shotgun (WGS) entry which is preliminary data.</text>
</comment>
<dbReference type="SMART" id="SM00248">
    <property type="entry name" value="ANK"/>
    <property type="match status" value="9"/>
</dbReference>
<feature type="transmembrane region" description="Helical" evidence="8">
    <location>
        <begin position="654"/>
        <end position="676"/>
    </location>
</feature>
<dbReference type="Pfam" id="PF00335">
    <property type="entry name" value="Tetraspanin"/>
    <property type="match status" value="1"/>
</dbReference>
<evidence type="ECO:0000256" key="6">
    <source>
        <dbReference type="ARBA" id="ARBA00023136"/>
    </source>
</evidence>
<feature type="repeat" description="ANK" evidence="7">
    <location>
        <begin position="443"/>
        <end position="475"/>
    </location>
</feature>
<keyword evidence="6 8" id="KW-0472">Membrane</keyword>
<dbReference type="InterPro" id="IPR026961">
    <property type="entry name" value="PGG_dom"/>
</dbReference>
<name>A0AA39SDB7_ACESA</name>
<sequence>MLEAGVTADLFFNPDWEEDFPEDPSGSFTQFKEFIRSNFEICKWIGLSIVSVQGVSFLLALMLKALGPHQYYDTDDEYAPDRVPLLKNAVHPPTYVVGDPVCGSRTDAWTIRVNDKGHSATSAHTCTGDGNAMVACAGLPLKACQRKLRMEPVHFEAALNGDVNKFPFCDIEREDLSEIFNKVSPSGNSLLHVASSSGHEEMTQLIACNFPFLITKQNYEGNTALHLAVRAHKLNTVRILVILSKQNPNTSTDTLLTMKNDDGNTALHEALFALHASKKNVNTLVDLACYLVLIDPNVSCHQNNAGKSPLCMAVESGNKYILEYILNALPRGDALLQRLQGKSPVHVAIEHRKLDMLRIIKEEKEELLLLPDEEGNTPLHFAACMGFIKEVRYLLEIKSGNCAFERNNKGFYPLHLACENGHIQVTKELFRKWPDPTELLCNKSQSILHVAAKSGKENVVRYLLKEKCTDKLVNKMDKNGNTPFHLAALHGHSMVVVALMRDKRSNIDILNHQGLTAYDIFKSNVFSKDQQIDVNDRNLKASGVKENSVEVDLKNSEKPKQFLMMMTYSMLYMYLEFFPRWRITRHHHISTKISSFNKKLPIPKQDVNNTINNLFVVAALIVGAAFAGVLQIPYDGEKSTGEGFFLDTNKVRLSFFLFYNITTMSLSVIAAFTLFLALSVDNNLATKLVSVAFLLLELALTFMGCAFLWAMMIRIDDQDGFFYLLPLETTVAIFQRIQLALVIIPFLTMVNSVIGMVGIAMILYALWLIRVWEIHMGHFPPAGDHPVPWFIYTFLGLGVILCVITCSGHIAAETANGCCLYLYMFFVILLLMLEAGVTADVFFNPDWEEDFPEDPSGSFTQFKEFIRSNFETCKWIGLSIVSVQGVSFLLALMLKALGPHQYYDSDDEYAPDRVPLLKNAVLPPTYVVGDPVCGSRTDAWTIRVNDKVSR</sequence>
<feature type="repeat" description="ANK" evidence="7">
    <location>
        <begin position="479"/>
        <end position="512"/>
    </location>
</feature>
<dbReference type="Pfam" id="PF12796">
    <property type="entry name" value="Ank_2"/>
    <property type="match status" value="3"/>
</dbReference>
<comment type="subcellular location">
    <subcellularLocation>
        <location evidence="1">Membrane</location>
        <topology evidence="1">Multi-pass membrane protein</topology>
    </subcellularLocation>
</comment>